<dbReference type="InterPro" id="IPR007074">
    <property type="entry name" value="LicD/FKTN/FKRP_NTP_transf"/>
</dbReference>
<dbReference type="EMBL" id="JAPUFD010000006">
    <property type="protein sequence ID" value="MDI1487823.1"/>
    <property type="molecule type" value="Genomic_DNA"/>
</dbReference>
<evidence type="ECO:0000256" key="6">
    <source>
        <dbReference type="SAM" id="SignalP"/>
    </source>
</evidence>
<keyword evidence="3" id="KW-1133">Transmembrane helix</keyword>
<comment type="subcellular location">
    <subcellularLocation>
        <location evidence="1">Membrane</location>
        <topology evidence="1">Single-pass membrane protein</topology>
    </subcellularLocation>
</comment>
<keyword evidence="8" id="KW-0808">Transferase</keyword>
<feature type="domain" description="LicD/FKTN/FKRP nucleotidyltransferase" evidence="7">
    <location>
        <begin position="99"/>
        <end position="217"/>
    </location>
</feature>
<keyword evidence="4" id="KW-0472">Membrane</keyword>
<evidence type="ECO:0000256" key="1">
    <source>
        <dbReference type="ARBA" id="ARBA00004167"/>
    </source>
</evidence>
<evidence type="ECO:0000256" key="4">
    <source>
        <dbReference type="ARBA" id="ARBA00023136"/>
    </source>
</evidence>
<keyword evidence="6" id="KW-0732">Signal</keyword>
<dbReference type="AlphaFoldDB" id="A0AA43QN87"/>
<sequence length="387" mass="45425">MRTLETILILASLLSFLTDASLLPRSALASRPRLSPGGWAPFRRKKEVHVGELPKYFHEPDGNKALHHYDTRYHHRELPYDDKQDTQLHLIRSYLEYFQKHGMETWLAHGTLLGWWWNAKLLPWDWDIDTQVSVATLRFMAEKHNSTKYTYVSSLDTEFDPATSKQVPVTRTYHLDVNPAIYTRYRNSGDNVIDARWIDVRNGLYIDITGVAETMPKESPGIWTCKNYHKYKSRELWPMRETIYERVVAKVPYAYERIITGEYGERAIIMEEYEGHRWSPVDHVWYKKNKADEKIELTEQMEARKKKQDQKVEKLNKEYEEEKKKLIEGEGERKAKEDRAREEAEERAAGGGRESSKDRAVERRSFTGNILLSQAAAELQQSERQSS</sequence>
<accession>A0AA43QN87</accession>
<dbReference type="Pfam" id="PF04991">
    <property type="entry name" value="LicD"/>
    <property type="match status" value="1"/>
</dbReference>
<name>A0AA43QN87_9LECA</name>
<keyword evidence="9" id="KW-1185">Reference proteome</keyword>
<keyword evidence="8" id="KW-0328">Glycosyltransferase</keyword>
<comment type="caution">
    <text evidence="8">The sequence shown here is derived from an EMBL/GenBank/DDBJ whole genome shotgun (WGS) entry which is preliminary data.</text>
</comment>
<dbReference type="GO" id="GO:0016757">
    <property type="term" value="F:glycosyltransferase activity"/>
    <property type="evidence" value="ECO:0007669"/>
    <property type="project" value="UniProtKB-KW"/>
</dbReference>
<dbReference type="PANTHER" id="PTHR15407:SF28">
    <property type="entry name" value="RIBITOL-5-PHOSPHATE TRANSFERASE FKTN"/>
    <property type="match status" value="1"/>
</dbReference>
<dbReference type="GO" id="GO:0016020">
    <property type="term" value="C:membrane"/>
    <property type="evidence" value="ECO:0007669"/>
    <property type="project" value="UniProtKB-SubCell"/>
</dbReference>
<dbReference type="Proteomes" id="UP001161017">
    <property type="component" value="Unassembled WGS sequence"/>
</dbReference>
<evidence type="ECO:0000256" key="2">
    <source>
        <dbReference type="ARBA" id="ARBA00022692"/>
    </source>
</evidence>
<organism evidence="8 9">
    <name type="scientific">Ramalina farinacea</name>
    <dbReference type="NCBI Taxonomy" id="258253"/>
    <lineage>
        <taxon>Eukaryota</taxon>
        <taxon>Fungi</taxon>
        <taxon>Dikarya</taxon>
        <taxon>Ascomycota</taxon>
        <taxon>Pezizomycotina</taxon>
        <taxon>Lecanoromycetes</taxon>
        <taxon>OSLEUM clade</taxon>
        <taxon>Lecanoromycetidae</taxon>
        <taxon>Lecanorales</taxon>
        <taxon>Lecanorineae</taxon>
        <taxon>Ramalinaceae</taxon>
        <taxon>Ramalina</taxon>
    </lineage>
</organism>
<evidence type="ECO:0000313" key="8">
    <source>
        <dbReference type="EMBL" id="MDI1487823.1"/>
    </source>
</evidence>
<dbReference type="PANTHER" id="PTHR15407">
    <property type="entry name" value="FUKUTIN-RELATED"/>
    <property type="match status" value="1"/>
</dbReference>
<feature type="signal peptide" evidence="6">
    <location>
        <begin position="1"/>
        <end position="29"/>
    </location>
</feature>
<evidence type="ECO:0000256" key="3">
    <source>
        <dbReference type="ARBA" id="ARBA00022989"/>
    </source>
</evidence>
<protein>
    <submittedName>
        <fullName evidence="8">Mannosyltransferase</fullName>
    </submittedName>
</protein>
<evidence type="ECO:0000256" key="5">
    <source>
        <dbReference type="SAM" id="MobiDB-lite"/>
    </source>
</evidence>
<evidence type="ECO:0000313" key="9">
    <source>
        <dbReference type="Proteomes" id="UP001161017"/>
    </source>
</evidence>
<proteinExistence type="predicted"/>
<feature type="region of interest" description="Disordered" evidence="5">
    <location>
        <begin position="318"/>
        <end position="365"/>
    </location>
</feature>
<dbReference type="InterPro" id="IPR009644">
    <property type="entry name" value="FKTN/MNN4/W02B3.4-1"/>
</dbReference>
<keyword evidence="2" id="KW-0812">Transmembrane</keyword>
<feature type="chain" id="PRO_5041392689" evidence="6">
    <location>
        <begin position="30"/>
        <end position="387"/>
    </location>
</feature>
<gene>
    <name evidence="8" type="primary">MNN4_2</name>
    <name evidence="8" type="ORF">OHK93_007096</name>
</gene>
<evidence type="ECO:0000259" key="7">
    <source>
        <dbReference type="Pfam" id="PF04991"/>
    </source>
</evidence>
<reference evidence="8" key="1">
    <citation type="journal article" date="2023" name="Genome Biol. Evol.">
        <title>First Whole Genome Sequence and Flow Cytometry Genome Size Data for the Lichen-Forming Fungus Ramalina farinacea (Ascomycota).</title>
        <authorList>
            <person name="Llewellyn T."/>
            <person name="Mian S."/>
            <person name="Hill R."/>
            <person name="Leitch I.J."/>
            <person name="Gaya E."/>
        </authorList>
    </citation>
    <scope>NUCLEOTIDE SEQUENCE</scope>
    <source>
        <strain evidence="8">LIQ254RAFAR</strain>
    </source>
</reference>
<dbReference type="GO" id="GO:0009100">
    <property type="term" value="P:glycoprotein metabolic process"/>
    <property type="evidence" value="ECO:0007669"/>
    <property type="project" value="UniProtKB-ARBA"/>
</dbReference>